<dbReference type="Proteomes" id="UP000664369">
    <property type="component" value="Unassembled WGS sequence"/>
</dbReference>
<feature type="domain" description="Fibronectin type-III" evidence="2">
    <location>
        <begin position="232"/>
        <end position="321"/>
    </location>
</feature>
<gene>
    <name evidence="3" type="ORF">J4E00_06270</name>
</gene>
<keyword evidence="1" id="KW-0677">Repeat</keyword>
<keyword evidence="4" id="KW-1185">Reference proteome</keyword>
<dbReference type="InterPro" id="IPR011050">
    <property type="entry name" value="Pectin_lyase_fold/virulence"/>
</dbReference>
<name>A0ABS3QCU9_9BACT</name>
<protein>
    <submittedName>
        <fullName evidence="3">Fibronectin type III domain-containing protein</fullName>
    </submittedName>
</protein>
<evidence type="ECO:0000313" key="3">
    <source>
        <dbReference type="EMBL" id="MBO2008649.1"/>
    </source>
</evidence>
<dbReference type="CDD" id="cd00063">
    <property type="entry name" value="FN3"/>
    <property type="match status" value="2"/>
</dbReference>
<evidence type="ECO:0000256" key="1">
    <source>
        <dbReference type="ARBA" id="ARBA00022737"/>
    </source>
</evidence>
<dbReference type="InterPro" id="IPR006626">
    <property type="entry name" value="PbH1"/>
</dbReference>
<accession>A0ABS3QCU9</accession>
<dbReference type="InterPro" id="IPR003961">
    <property type="entry name" value="FN3_dom"/>
</dbReference>
<dbReference type="Pfam" id="PF00041">
    <property type="entry name" value="fn3"/>
    <property type="match status" value="2"/>
</dbReference>
<dbReference type="InterPro" id="IPR056600">
    <property type="entry name" value="GBD_T9SS_assoc"/>
</dbReference>
<dbReference type="PANTHER" id="PTHR46708">
    <property type="entry name" value="TENASCIN"/>
    <property type="match status" value="1"/>
</dbReference>
<comment type="caution">
    <text evidence="3">The sequence shown here is derived from an EMBL/GenBank/DDBJ whole genome shotgun (WGS) entry which is preliminary data.</text>
</comment>
<evidence type="ECO:0000259" key="2">
    <source>
        <dbReference type="PROSITE" id="PS50853"/>
    </source>
</evidence>
<dbReference type="Gene3D" id="2.160.20.10">
    <property type="entry name" value="Single-stranded right-handed beta-helix, Pectin lyase-like"/>
    <property type="match status" value="2"/>
</dbReference>
<evidence type="ECO:0000313" key="4">
    <source>
        <dbReference type="Proteomes" id="UP000664369"/>
    </source>
</evidence>
<dbReference type="InterPro" id="IPR036116">
    <property type="entry name" value="FN3_sf"/>
</dbReference>
<reference evidence="3 4" key="1">
    <citation type="submission" date="2021-03" db="EMBL/GenBank/DDBJ databases">
        <authorList>
            <person name="Kim M.K."/>
        </authorList>
    </citation>
    <scope>NUCLEOTIDE SEQUENCE [LARGE SCALE GENOMIC DNA]</scope>
    <source>
        <strain evidence="3 4">BT442</strain>
    </source>
</reference>
<organism evidence="3 4">
    <name type="scientific">Hymenobacter negativus</name>
    <dbReference type="NCBI Taxonomy" id="2795026"/>
    <lineage>
        <taxon>Bacteria</taxon>
        <taxon>Pseudomonadati</taxon>
        <taxon>Bacteroidota</taxon>
        <taxon>Cytophagia</taxon>
        <taxon>Cytophagales</taxon>
        <taxon>Hymenobacteraceae</taxon>
        <taxon>Hymenobacter</taxon>
    </lineage>
</organism>
<dbReference type="InterPro" id="IPR013783">
    <property type="entry name" value="Ig-like_fold"/>
</dbReference>
<feature type="domain" description="Fibronectin type-III" evidence="2">
    <location>
        <begin position="1420"/>
        <end position="1506"/>
    </location>
</feature>
<dbReference type="EMBL" id="JAGETZ010000002">
    <property type="protein sequence ID" value="MBO2008649.1"/>
    <property type="molecule type" value="Genomic_DNA"/>
</dbReference>
<dbReference type="SMART" id="SM00060">
    <property type="entry name" value="FN3"/>
    <property type="match status" value="5"/>
</dbReference>
<dbReference type="Pfam" id="PF23759">
    <property type="entry name" value="GBD_T9SS_assoc"/>
    <property type="match status" value="2"/>
</dbReference>
<dbReference type="PROSITE" id="PS50853">
    <property type="entry name" value="FN3"/>
    <property type="match status" value="2"/>
</dbReference>
<dbReference type="SUPFAM" id="SSF49265">
    <property type="entry name" value="Fibronectin type III"/>
    <property type="match status" value="4"/>
</dbReference>
<dbReference type="PANTHER" id="PTHR46708:SF2">
    <property type="entry name" value="FIBRONECTIN TYPE-III DOMAIN-CONTAINING PROTEIN"/>
    <property type="match status" value="1"/>
</dbReference>
<dbReference type="Gene3D" id="2.60.40.10">
    <property type="entry name" value="Immunoglobulins"/>
    <property type="match status" value="4"/>
</dbReference>
<proteinExistence type="predicted"/>
<dbReference type="SUPFAM" id="SSF51126">
    <property type="entry name" value="Pectin lyase-like"/>
    <property type="match status" value="1"/>
</dbReference>
<dbReference type="InterPro" id="IPR050991">
    <property type="entry name" value="ECM_Regulatory_Proteins"/>
</dbReference>
<dbReference type="InterPro" id="IPR012334">
    <property type="entry name" value="Pectin_lyas_fold"/>
</dbReference>
<dbReference type="SMART" id="SM00710">
    <property type="entry name" value="PbH1"/>
    <property type="match status" value="11"/>
</dbReference>
<sequence length="2455" mass="249569">MTENSGGNATLVSMTSTTSLLATGTYRDDVASAVVPIGFDFGFMGKRYSEFSVNSNGQLRLGASLIAGTGYTAPVAGAAIIAPITGDNDMLATGKVHYKLIGSAPNRILAVEWLNIRLPGDDANPTTGTASLVQATLSETTGVIVYRYGAMVNNSTTSQARSVAFSSGLGTAAGLVGAVTTITGTPAYTATGVTLYATTSFTASAAMTNLNSTNNTTRRVFTFTPNATPSAAPTNLTFTSIGASSLALNWTDNATNEVAYSIYRSTDNVNFTFAGETAANVTSFTDMGLTPATLYYYQVRATAEAKQSASLTGSVTTIAPAPLNGLYTINQTGSGSNNFASFTLAINALNDKGISGAVTFNVAAGQTFAENPPAITATGTVANPIVFQKTTGTNPVLQVTTGAAAIDIAGGDYFTFMGIDVSAGATGPIYGYRIRNATATNGAFNNTVQDARITLDRTTSTSGAGLIQTSNFIGGGVDASAGSGLNQNNRYLNLAIFNAYNGIWLYGTSTAAADLNTEVAYCTVGNPAVPGDIGNGNGTTATTAYGIRSVLQNKQSIHDNTVTNVCATTTVYGISIEDSYGTGANSGKFFNNRVSGVRNNTSTTSSTTVAYGIRADVVTTVGTHTLNIYNNFIWNITHGRTGTTATATRIIRGLYLQSVGNGSGSAINVYFNSISIDGSGSPSGSNTCLEIATTSGPVYNIRNNVFANITGAQTGGKHYTFVSSSSTLVGAAGSVSNYNDLYVAGGTGDATHGYVGAMGAPSTTVPSTSDQSMLTDWRMANSQDANSSSTDPLFTSATDLHLLATSPAKGAGQAIASYTTDIDGDTRKAIPDLGGDEIPASGTDVATSTLNGPTTGFAPGAMPVTISIANVGLSTISTVDVSYVLNGATTNLGTITLPTPLASGASTIVALGSLTFIDDVNTLSAMATTVGDADASNDTKGPLSYRPALSGAYTIDNTQPTAAHNFASFTDAAAVLNTAGVRGAVTFAVSNGPYNEQISLDPIAGASATNTIVFDGNGRTIQFGSNDSDQRAVIRLNGTDFVTFDNLLIDTTVGGTSATTYGWGVQLINAADYNRILNSTIICTVASTSVGYAGIVASGSNSSPTTAGDAANFLTVQGNTVVGGYYGIILNGSSAAALAGAHQIRNNTIRDFYTYGIDVESNNGVQIIGNDIHRATRTAAVSSFLGIYITGGTINADIEKNRLHDTFTATSSTSGAEYGIYFSANDATTTTANDVVNNLLYNFNSPSGLEYGLYNTDSDYVRYYHNTVVLNTVSASTTSTTAGFYQLTAATGIELRNNLFSVTRNAAGTGSKYALAFGTATSTIASNYNNLHIGTGTNFYTGLKASTYATLANWRTGSGQDANSAQLDPGFDAAFKPSLVALDNLGVPLARVTDDLAAAPRSATTPDMGAYEFTGAACGTVLNLTATNLKATSADLTFNPGGSNTSFIVMVNDGTTTTTVTPSPTASPVLLTGLLPGTEYTATVTADCGGGQTSPAATVIFTTRVANDECADAILLTPGAAGAGCTTPTSGTTLNATSTLAATPCTGTADDDVFYSFVATTTQHSIVMNEGTGFDGVIDLRSGTCSGTNLLCQDLTASGGVETMVATGLTVGGTYLVRVYSFSATAPTASNSSFTICITTPAACDVPTTVAVNTIALTSANVTFAAGFGATFYTVTATPASGPVVTATGLGSPIALTGLTSDTQYSVAVTSNCGGGATATSAPAVSFNTLITNDDPSGAIAVALTADCTSVTYGTNAGAGTTTANGYANPGTASNSCGIATSPKDVWYTFTTPATGAGSVIITVTGNPAGQIRAFSSASGTAGPFTQIGCSASGAANMVAPPLTLSGLAASTTYFVRVAGYSTTDTQGAFTLCITTPPVSCGAHTLLAVANITQTSADVTFTAGLGNTSFTAMAMPQSGGATITGTGTGSPITLTGLTAGLTYDLSLQAVCAAGGTTPAVTTTFSTPATCTLTTWTGATSDSWFASTNWSSCVPSAGTDAVIPAGLARYPSLTTGTADVRTLTLANGASLHQSAGTLNVYGDLTSSTPAANVSLTGGTVAFRGVTPTVTGPLTLYDLTVSLTAPAGILALNASSTVTHTLTMTQGVLTTGTFVLTLPTAATISETNTSYVLGHVAVPGRSLATATAETFGGIGLTLTPDAASAVFPGPTTVFRTTGTALTGAGTSTSITRYFDIQPTVNTGLNVALDFAYFDHERNGIAPSNLVLFKSVNGPAGPWANQSPVTTPGNLVRKTGITDFSIWTLGSIAAPLPVVLTTFTAERQGTDAALTWTTASEQNNRGFEVQSSADGREFRTLDFVAGAGSSTVLHRYAFADHEAGTAGRRYYRLRLLDLSGAMTYSPIRSVRFDNESLTGSFTASPNPFAGGFMLGLQARTAQAAVKVTLLDATGRQVYQGLLDVPAGGSQLPVAGLEGLPAGMYLLNLTLDGQALRLKMIKN</sequence>